<dbReference type="InterPro" id="IPR029063">
    <property type="entry name" value="SAM-dependent_MTases_sf"/>
</dbReference>
<dbReference type="EMBL" id="PECH01000009">
    <property type="protein sequence ID" value="TDZ78590.1"/>
    <property type="molecule type" value="Genomic_DNA"/>
</dbReference>
<protein>
    <recommendedName>
        <fullName evidence="1">Methyltransferase domain-containing protein</fullName>
    </recommendedName>
</protein>
<gene>
    <name evidence="2" type="ORF">DE4585_04427</name>
</gene>
<evidence type="ECO:0000313" key="3">
    <source>
        <dbReference type="Proteomes" id="UP000295117"/>
    </source>
</evidence>
<organism evidence="2 3">
    <name type="scientific">Mycobacteroides salmoniphilum</name>
    <dbReference type="NCBI Taxonomy" id="404941"/>
    <lineage>
        <taxon>Bacteria</taxon>
        <taxon>Bacillati</taxon>
        <taxon>Actinomycetota</taxon>
        <taxon>Actinomycetes</taxon>
        <taxon>Mycobacteriales</taxon>
        <taxon>Mycobacteriaceae</taxon>
        <taxon>Mycobacteroides</taxon>
    </lineage>
</organism>
<accession>A0A4R8S1D2</accession>
<dbReference type="Gene3D" id="3.40.50.150">
    <property type="entry name" value="Vaccinia Virus protein VP39"/>
    <property type="match status" value="1"/>
</dbReference>
<dbReference type="AlphaFoldDB" id="A0A4R8S1D2"/>
<sequence length="261" mass="28421">MMLYVENRALDISSMPRGGPDASWLDRRLQTGRLEYLDRDDVDDLKRKVMSSLDRAGRRRWIGVHEKCARMALREVVGVRSPKILELGAGLGGLSRKLLEMHPSAQVTITDIDPTFVAAAAASDLGSHPRATVREMDATAIDAVDEQYDLAVFALSLHHLSPQLAARVFASGTRAARKFLIVDLPRPPVALHIALLAVVLPLVKISPLQHDGFISSLRAYSPSALCALAHHADPAITIEFRSRRGLGPTVVVASRPSVLPP</sequence>
<dbReference type="SUPFAM" id="SSF53335">
    <property type="entry name" value="S-adenosyl-L-methionine-dependent methyltransferases"/>
    <property type="match status" value="1"/>
</dbReference>
<dbReference type="Pfam" id="PF13649">
    <property type="entry name" value="Methyltransf_25"/>
    <property type="match status" value="1"/>
</dbReference>
<dbReference type="InterPro" id="IPR041698">
    <property type="entry name" value="Methyltransf_25"/>
</dbReference>
<name>A0A4R8S1D2_9MYCO</name>
<evidence type="ECO:0000259" key="1">
    <source>
        <dbReference type="Pfam" id="PF13649"/>
    </source>
</evidence>
<feature type="domain" description="Methyltransferase" evidence="1">
    <location>
        <begin position="84"/>
        <end position="174"/>
    </location>
</feature>
<evidence type="ECO:0000313" key="2">
    <source>
        <dbReference type="EMBL" id="TDZ78590.1"/>
    </source>
</evidence>
<comment type="caution">
    <text evidence="2">The sequence shown here is derived from an EMBL/GenBank/DDBJ whole genome shotgun (WGS) entry which is preliminary data.</text>
</comment>
<dbReference type="Proteomes" id="UP000295117">
    <property type="component" value="Unassembled WGS sequence"/>
</dbReference>
<proteinExistence type="predicted"/>
<reference evidence="2 3" key="1">
    <citation type="journal article" date="2019" name="Sci. Rep.">
        <title>Extended insight into the Mycobacterium chelonae-abscessus complex through whole genome sequencing of Mycobacterium salmoniphilum outbreak and Mycobacterium salmoniphilum-like strains.</title>
        <authorList>
            <person name="Behra P.R.K."/>
            <person name="Das S."/>
            <person name="Pettersson B.M.F."/>
            <person name="Shirreff L."/>
            <person name="DuCote T."/>
            <person name="Jacobsson K.G."/>
            <person name="Ennis D.G."/>
            <person name="Kirsebom L.A."/>
        </authorList>
    </citation>
    <scope>NUCLEOTIDE SEQUENCE [LARGE SCALE GENOMIC DNA]</scope>
    <source>
        <strain evidence="2 3">DE 4585</strain>
    </source>
</reference>